<feature type="region of interest" description="Disordered" evidence="1">
    <location>
        <begin position="58"/>
        <end position="90"/>
    </location>
</feature>
<feature type="region of interest" description="Disordered" evidence="1">
    <location>
        <begin position="227"/>
        <end position="247"/>
    </location>
</feature>
<proteinExistence type="predicted"/>
<feature type="compositionally biased region" description="Basic and acidic residues" evidence="1">
    <location>
        <begin position="194"/>
        <end position="204"/>
    </location>
</feature>
<reference evidence="2" key="1">
    <citation type="submission" date="2020-04" db="EMBL/GenBank/DDBJ databases">
        <authorList>
            <person name="Alioto T."/>
            <person name="Alioto T."/>
            <person name="Gomez Garrido J."/>
        </authorList>
    </citation>
    <scope>NUCLEOTIDE SEQUENCE</scope>
    <source>
        <strain evidence="2">A484AB</strain>
    </source>
</reference>
<comment type="caution">
    <text evidence="2">The sequence shown here is derived from an EMBL/GenBank/DDBJ whole genome shotgun (WGS) entry which is preliminary data.</text>
</comment>
<feature type="region of interest" description="Disordered" evidence="1">
    <location>
        <begin position="104"/>
        <end position="134"/>
    </location>
</feature>
<evidence type="ECO:0000313" key="2">
    <source>
        <dbReference type="EMBL" id="CAB4020795.1"/>
    </source>
</evidence>
<organism evidence="2 3">
    <name type="scientific">Paramuricea clavata</name>
    <name type="common">Red gorgonian</name>
    <name type="synonym">Violescent sea-whip</name>
    <dbReference type="NCBI Taxonomy" id="317549"/>
    <lineage>
        <taxon>Eukaryota</taxon>
        <taxon>Metazoa</taxon>
        <taxon>Cnidaria</taxon>
        <taxon>Anthozoa</taxon>
        <taxon>Octocorallia</taxon>
        <taxon>Malacalcyonacea</taxon>
        <taxon>Plexauridae</taxon>
        <taxon>Paramuricea</taxon>
    </lineage>
</organism>
<evidence type="ECO:0000313" key="3">
    <source>
        <dbReference type="Proteomes" id="UP001152795"/>
    </source>
</evidence>
<feature type="non-terminal residue" evidence="2">
    <location>
        <position position="1"/>
    </location>
</feature>
<keyword evidence="3" id="KW-1185">Reference proteome</keyword>
<accession>A0A7D9J0H4</accession>
<protein>
    <submittedName>
        <fullName evidence="2">Uncharacterized protein</fullName>
    </submittedName>
</protein>
<feature type="compositionally biased region" description="Polar residues" evidence="1">
    <location>
        <begin position="14"/>
        <end position="30"/>
    </location>
</feature>
<gene>
    <name evidence="2" type="ORF">PACLA_8A046069</name>
</gene>
<dbReference type="AlphaFoldDB" id="A0A7D9J0H4"/>
<name>A0A7D9J0H4_PARCT</name>
<dbReference type="Proteomes" id="UP001152795">
    <property type="component" value="Unassembled WGS sequence"/>
</dbReference>
<feature type="region of interest" description="Disordered" evidence="1">
    <location>
        <begin position="179"/>
        <end position="204"/>
    </location>
</feature>
<feature type="compositionally biased region" description="Basic and acidic residues" evidence="1">
    <location>
        <begin position="235"/>
        <end position="247"/>
    </location>
</feature>
<dbReference type="EMBL" id="CACRXK020011130">
    <property type="protein sequence ID" value="CAB4020795.1"/>
    <property type="molecule type" value="Genomic_DNA"/>
</dbReference>
<sequence>IDQNASFVVEELAESTNPTSNNSQPTPEQSQLYEIPKWEHEYDYVYANDRTFDLQLRRRSSKYDLPQSPTYEYPEKPQTHQYEYPSLDKPILKKATQQEDDTTGIYTDTGVMDSGYSPLVRSPVNNNESDDSGYTHLQYSVQRGKEEAGATERAVKPDGLLNAMDDKYTPLVKPSLKNGCENSGYAHLINGQKTSDEGGARGGKDEADELLYVVVMDGENTSNSLMATLKNASEAPDHASTSDHKMK</sequence>
<evidence type="ECO:0000256" key="1">
    <source>
        <dbReference type="SAM" id="MobiDB-lite"/>
    </source>
</evidence>
<feature type="region of interest" description="Disordered" evidence="1">
    <location>
        <begin position="1"/>
        <end position="30"/>
    </location>
</feature>